<evidence type="ECO:0000256" key="4">
    <source>
        <dbReference type="ARBA" id="ARBA00023172"/>
    </source>
</evidence>
<reference evidence="9" key="1">
    <citation type="journal article" date="2011" name="BMC Genomics">
        <title>Mycoplasma mycoides, from "mycoides Small Colony" to "capri". A microevolutionary perspective.</title>
        <authorList>
            <person name="Thiaucourt F."/>
            <person name="Manso-Silvan L."/>
            <person name="Salah W."/>
            <person name="Barbe V."/>
            <person name="Berger A."/>
            <person name="Jacob D."/>
            <person name="Breton M."/>
            <person name="Dupuy V."/>
            <person name="Lomenech A.M."/>
            <person name="Blanchard A."/>
            <person name="Sirand-Pugnet P."/>
        </authorList>
    </citation>
    <scope>NUCLEOTIDE SEQUENCE [LARGE SCALE GENOMIC DNA]</scope>
    <source>
        <strain evidence="9">95010</strain>
    </source>
</reference>
<accession>F4MPP1</accession>
<keyword evidence="3 5" id="KW-0175">Coiled coil</keyword>
<sequence>MNLTIILLILISILTIICISILFYLIKTKNNHSKIDLTSLNDNLSNKFDTNKELITKEIEKDTEITKTNLINLKETVNKQKEDLTKSLDKLEENIKKFNEITNNINTIDKKVDTSVKNINELSLIFKNSKTRGNLGEFTLEWILSNVLGEKTDNGIWQTQYQYKNSKVIVDAIIKTQINDKKIAIDSKFPLTKANVLISESNDTYLYKQAEGEFKQTIKNMIKELNNKYISNSENVSSVIMFIPSEAIFELIWSKYTDIFSEAIKNKIWICSPTTLPAVLYSQQISIKEYKISKNINEIQKLIKTITDDVKRLLDRNEKMSKIYERYKTETEEVFKEFQTSANKIDKNYSKLEAINIDDNQE</sequence>
<dbReference type="EMBL" id="FQ377874">
    <property type="protein sequence ID" value="CBW54073.1"/>
    <property type="molecule type" value="Genomic_DNA"/>
</dbReference>
<evidence type="ECO:0000256" key="6">
    <source>
        <dbReference type="SAM" id="Phobius"/>
    </source>
</evidence>
<evidence type="ECO:0000256" key="2">
    <source>
        <dbReference type="ARBA" id="ARBA00009840"/>
    </source>
</evidence>
<dbReference type="GO" id="GO:0006310">
    <property type="term" value="P:DNA recombination"/>
    <property type="evidence" value="ECO:0007669"/>
    <property type="project" value="UniProtKB-KW"/>
</dbReference>
<feature type="transmembrane region" description="Helical" evidence="6">
    <location>
        <begin position="6"/>
        <end position="26"/>
    </location>
</feature>
<protein>
    <recommendedName>
        <fullName evidence="7">V-SNARE coiled-coil homology domain-containing protein</fullName>
    </recommendedName>
</protein>
<dbReference type="AlphaFoldDB" id="F4MPP1"/>
<evidence type="ECO:0000313" key="9">
    <source>
        <dbReference type="Proteomes" id="UP000010103"/>
    </source>
</evidence>
<dbReference type="HOGENOM" id="CLU_020365_0_0_14"/>
<organism evidence="8 9">
    <name type="scientific">Mycoplasma mycoides subsp. capri LC str. 95010</name>
    <dbReference type="NCBI Taxonomy" id="862259"/>
    <lineage>
        <taxon>Bacteria</taxon>
        <taxon>Bacillati</taxon>
        <taxon>Mycoplasmatota</taxon>
        <taxon>Mollicutes</taxon>
        <taxon>Mycoplasmataceae</taxon>
        <taxon>Mycoplasma</taxon>
    </lineage>
</organism>
<keyword evidence="6" id="KW-0812">Transmembrane</keyword>
<keyword evidence="4" id="KW-0233">DNA recombination</keyword>
<gene>
    <name evidence="8" type="ORF">MLC_3450</name>
</gene>
<evidence type="ECO:0000259" key="7">
    <source>
        <dbReference type="PROSITE" id="PS50892"/>
    </source>
</evidence>
<feature type="coiled-coil region" evidence="5">
    <location>
        <begin position="74"/>
        <end position="101"/>
    </location>
</feature>
<dbReference type="KEGG" id="mml:MLC_3450"/>
<feature type="coiled-coil region" evidence="5">
    <location>
        <begin position="296"/>
        <end position="330"/>
    </location>
</feature>
<evidence type="ECO:0000256" key="1">
    <source>
        <dbReference type="ARBA" id="ARBA00003416"/>
    </source>
</evidence>
<evidence type="ECO:0000256" key="5">
    <source>
        <dbReference type="SAM" id="Coils"/>
    </source>
</evidence>
<keyword evidence="6" id="KW-0472">Membrane</keyword>
<dbReference type="OrthoDB" id="370725at2"/>
<dbReference type="InterPro" id="IPR042855">
    <property type="entry name" value="V_SNARE_CC"/>
</dbReference>
<name>F4MPP1_MYCML</name>
<dbReference type="PANTHER" id="PTHR30563">
    <property type="entry name" value="DNA RECOMBINATION PROTEIN RMUC"/>
    <property type="match status" value="1"/>
</dbReference>
<dbReference type="Pfam" id="PF02646">
    <property type="entry name" value="RmuC"/>
    <property type="match status" value="1"/>
</dbReference>
<dbReference type="Proteomes" id="UP000010103">
    <property type="component" value="Chromosome"/>
</dbReference>
<comment type="similarity">
    <text evidence="2">Belongs to the RmuC family.</text>
</comment>
<reference evidence="9" key="2">
    <citation type="journal article" date="2011" name="BMC Genomics">
        <title>Mycoplasma mycoides, from mycoides Small Colony to capri. A microevolutionary perspective.</title>
        <authorList>
            <person name="Thiaucourt F."/>
            <person name="Manso-Silvan L."/>
            <person name="Salah W."/>
            <person name="Barbe V."/>
            <person name="Berger A."/>
            <person name="Jacob D."/>
            <person name="Breton M."/>
            <person name="Dupuy V."/>
            <person name="Lomenech A.M."/>
            <person name="Blanchard A."/>
            <person name="Sirand-Pugnet P."/>
        </authorList>
    </citation>
    <scope>NUCLEOTIDE SEQUENCE [LARGE SCALE GENOMIC DNA]</scope>
    <source>
        <strain evidence="9">95010</strain>
    </source>
</reference>
<evidence type="ECO:0000256" key="3">
    <source>
        <dbReference type="ARBA" id="ARBA00023054"/>
    </source>
</evidence>
<evidence type="ECO:0000313" key="8">
    <source>
        <dbReference type="EMBL" id="CBW54073.1"/>
    </source>
</evidence>
<dbReference type="RefSeq" id="WP_013729476.1">
    <property type="nucleotide sequence ID" value="NC_015431.1"/>
</dbReference>
<dbReference type="InterPro" id="IPR003798">
    <property type="entry name" value="DNA_recombination_RmuC"/>
</dbReference>
<proteinExistence type="inferred from homology"/>
<feature type="domain" description="V-SNARE coiled-coil homology" evidence="7">
    <location>
        <begin position="291"/>
        <end position="352"/>
    </location>
</feature>
<comment type="function">
    <text evidence="1">Involved in DNA recombination.</text>
</comment>
<dbReference type="PANTHER" id="PTHR30563:SF0">
    <property type="entry name" value="DNA RECOMBINATION PROTEIN RMUC"/>
    <property type="match status" value="1"/>
</dbReference>
<dbReference type="PROSITE" id="PS50892">
    <property type="entry name" value="V_SNARE"/>
    <property type="match status" value="1"/>
</dbReference>
<keyword evidence="6" id="KW-1133">Transmembrane helix</keyword>